<comment type="caution">
    <text evidence="1">The sequence shown here is derived from an EMBL/GenBank/DDBJ whole genome shotgun (WGS) entry which is preliminary data.</text>
</comment>
<protein>
    <submittedName>
        <fullName evidence="1">Uncharacterized protein</fullName>
    </submittedName>
</protein>
<reference evidence="1 2" key="1">
    <citation type="submission" date="2017-09" db="EMBL/GenBank/DDBJ databases">
        <title>Genomics of the genus Arcobacter.</title>
        <authorList>
            <person name="Perez-Cataluna A."/>
            <person name="Figueras M.J."/>
            <person name="Salas-Masso N."/>
        </authorList>
    </citation>
    <scope>NUCLEOTIDE SEQUENCE [LARGE SCALE GENOMIC DNA]</scope>
    <source>
        <strain evidence="1 2">F156-34</strain>
    </source>
</reference>
<name>A0A4Q1AU18_9BACT</name>
<evidence type="ECO:0000313" key="2">
    <source>
        <dbReference type="Proteomes" id="UP000289718"/>
    </source>
</evidence>
<evidence type="ECO:0000313" key="1">
    <source>
        <dbReference type="EMBL" id="RXK13273.1"/>
    </source>
</evidence>
<dbReference type="EMBL" id="NXIE01000002">
    <property type="protein sequence ID" value="RXK13273.1"/>
    <property type="molecule type" value="Genomic_DNA"/>
</dbReference>
<dbReference type="RefSeq" id="WP_129061094.1">
    <property type="nucleotide sequence ID" value="NZ_NXIE01000002.1"/>
</dbReference>
<dbReference type="Proteomes" id="UP000289718">
    <property type="component" value="Unassembled WGS sequence"/>
</dbReference>
<sequence>MIFENDYSAFMRSIYLNDIQKAESIIAASDVKNSFISNAIEDFGEMRIKTFLNSFKSSGLKRSISSYIDL</sequence>
<keyword evidence="2" id="KW-1185">Reference proteome</keyword>
<gene>
    <name evidence="1" type="ORF">CP965_05585</name>
</gene>
<proteinExistence type="predicted"/>
<dbReference type="AlphaFoldDB" id="A0A4Q1AU18"/>
<organism evidence="1 2">
    <name type="scientific">Halarcobacter mediterraneus</name>
    <dbReference type="NCBI Taxonomy" id="2023153"/>
    <lineage>
        <taxon>Bacteria</taxon>
        <taxon>Pseudomonadati</taxon>
        <taxon>Campylobacterota</taxon>
        <taxon>Epsilonproteobacteria</taxon>
        <taxon>Campylobacterales</taxon>
        <taxon>Arcobacteraceae</taxon>
        <taxon>Halarcobacter</taxon>
    </lineage>
</organism>
<accession>A0A4Q1AU18</accession>